<dbReference type="SUPFAM" id="SSF57196">
    <property type="entry name" value="EGF/Laminin"/>
    <property type="match status" value="1"/>
</dbReference>
<dbReference type="Proteomes" id="UP000472265">
    <property type="component" value="Chromosome 20"/>
</dbReference>
<dbReference type="GO" id="GO:0008083">
    <property type="term" value="F:growth factor activity"/>
    <property type="evidence" value="ECO:0007669"/>
    <property type="project" value="UniProtKB-KW"/>
</dbReference>
<evidence type="ECO:0000256" key="1">
    <source>
        <dbReference type="ARBA" id="ARBA00004251"/>
    </source>
</evidence>
<evidence type="ECO:0000256" key="12">
    <source>
        <dbReference type="PROSITE-ProRule" id="PRU00076"/>
    </source>
</evidence>
<name>A0A671WSY6_SPAAU</name>
<organism evidence="16 17">
    <name type="scientific">Sparus aurata</name>
    <name type="common">Gilthead sea bream</name>
    <dbReference type="NCBI Taxonomy" id="8175"/>
    <lineage>
        <taxon>Eukaryota</taxon>
        <taxon>Metazoa</taxon>
        <taxon>Chordata</taxon>
        <taxon>Craniata</taxon>
        <taxon>Vertebrata</taxon>
        <taxon>Euteleostomi</taxon>
        <taxon>Actinopterygii</taxon>
        <taxon>Neopterygii</taxon>
        <taxon>Teleostei</taxon>
        <taxon>Neoteleostei</taxon>
        <taxon>Acanthomorphata</taxon>
        <taxon>Eupercaria</taxon>
        <taxon>Spariformes</taxon>
        <taxon>Sparidae</taxon>
        <taxon>Sparus</taxon>
    </lineage>
</organism>
<reference evidence="16" key="3">
    <citation type="submission" date="2025-09" db="UniProtKB">
        <authorList>
            <consortium name="Ensembl"/>
        </authorList>
    </citation>
    <scope>IDENTIFICATION</scope>
</reference>
<accession>A0A671WSY6</accession>
<dbReference type="AlphaFoldDB" id="A0A671WSY6"/>
<evidence type="ECO:0000256" key="5">
    <source>
        <dbReference type="ARBA" id="ARBA00022525"/>
    </source>
</evidence>
<dbReference type="InterPro" id="IPR000742">
    <property type="entry name" value="EGF"/>
</dbReference>
<feature type="transmembrane region" description="Helical" evidence="14">
    <location>
        <begin position="45"/>
        <end position="69"/>
    </location>
</feature>
<keyword evidence="9" id="KW-0339">Growth factor</keyword>
<evidence type="ECO:0000256" key="4">
    <source>
        <dbReference type="ARBA" id="ARBA00022475"/>
    </source>
</evidence>
<evidence type="ECO:0000313" key="16">
    <source>
        <dbReference type="Ensembl" id="ENSSAUP00010042113.1"/>
    </source>
</evidence>
<evidence type="ECO:0000256" key="2">
    <source>
        <dbReference type="ARBA" id="ARBA00004613"/>
    </source>
</evidence>
<evidence type="ECO:0000256" key="6">
    <source>
        <dbReference type="ARBA" id="ARBA00022536"/>
    </source>
</evidence>
<comment type="subcellular location">
    <subcellularLocation>
        <location evidence="1">Cell membrane</location>
        <topology evidence="1">Single-pass type I membrane protein</topology>
    </subcellularLocation>
    <subcellularLocation>
        <location evidence="2">Secreted</location>
    </subcellularLocation>
</comment>
<reference evidence="16" key="1">
    <citation type="submission" date="2021-04" db="EMBL/GenBank/DDBJ databases">
        <authorList>
            <consortium name="Wellcome Sanger Institute Data Sharing"/>
        </authorList>
    </citation>
    <scope>NUCLEOTIDE SEQUENCE [LARGE SCALE GENOMIC DNA]</scope>
</reference>
<feature type="compositionally biased region" description="Low complexity" evidence="13">
    <location>
        <begin position="223"/>
        <end position="250"/>
    </location>
</feature>
<feature type="compositionally biased region" description="Polar residues" evidence="13">
    <location>
        <begin position="147"/>
        <end position="156"/>
    </location>
</feature>
<feature type="region of interest" description="Disordered" evidence="13">
    <location>
        <begin position="98"/>
        <end position="286"/>
    </location>
</feature>
<dbReference type="GO" id="GO:0005886">
    <property type="term" value="C:plasma membrane"/>
    <property type="evidence" value="ECO:0007669"/>
    <property type="project" value="UniProtKB-SubCell"/>
</dbReference>
<dbReference type="PROSITE" id="PS01186">
    <property type="entry name" value="EGF_2"/>
    <property type="match status" value="1"/>
</dbReference>
<evidence type="ECO:0000256" key="3">
    <source>
        <dbReference type="ARBA" id="ARBA00008216"/>
    </source>
</evidence>
<evidence type="ECO:0000313" key="17">
    <source>
        <dbReference type="Proteomes" id="UP000472265"/>
    </source>
</evidence>
<dbReference type="Ensembl" id="ENSSAUT00010044338.1">
    <property type="protein sequence ID" value="ENSSAUP00010042113.1"/>
    <property type="gene ID" value="ENSSAUG00010017704.1"/>
</dbReference>
<keyword evidence="6 12" id="KW-0245">EGF-like domain</keyword>
<protein>
    <submittedName>
        <fullName evidence="16">Neuregulin 3b</fullName>
    </submittedName>
</protein>
<feature type="region of interest" description="Disordered" evidence="13">
    <location>
        <begin position="474"/>
        <end position="508"/>
    </location>
</feature>
<dbReference type="GO" id="GO:0035556">
    <property type="term" value="P:intracellular signal transduction"/>
    <property type="evidence" value="ECO:0007669"/>
    <property type="project" value="TreeGrafter"/>
</dbReference>
<evidence type="ECO:0000256" key="13">
    <source>
        <dbReference type="SAM" id="MobiDB-lite"/>
    </source>
</evidence>
<dbReference type="PROSITE" id="PS50026">
    <property type="entry name" value="EGF_3"/>
    <property type="match status" value="1"/>
</dbReference>
<dbReference type="InterPro" id="IPR040180">
    <property type="entry name" value="Neuregulin"/>
</dbReference>
<feature type="compositionally biased region" description="Low complexity" evidence="13">
    <location>
        <begin position="169"/>
        <end position="187"/>
    </location>
</feature>
<comment type="caution">
    <text evidence="12">Lacks conserved residue(s) required for the propagation of feature annotation.</text>
</comment>
<dbReference type="FunCoup" id="A0A671WSY6">
    <property type="interactions" value="85"/>
</dbReference>
<dbReference type="GO" id="GO:0048513">
    <property type="term" value="P:animal organ development"/>
    <property type="evidence" value="ECO:0007669"/>
    <property type="project" value="TreeGrafter"/>
</dbReference>
<dbReference type="GeneTree" id="ENSGT00940000156754"/>
<dbReference type="GO" id="GO:0007399">
    <property type="term" value="P:nervous system development"/>
    <property type="evidence" value="ECO:0007669"/>
    <property type="project" value="InterPro"/>
</dbReference>
<dbReference type="GO" id="GO:0045499">
    <property type="term" value="F:chemorepellent activity"/>
    <property type="evidence" value="ECO:0007669"/>
    <property type="project" value="TreeGrafter"/>
</dbReference>
<evidence type="ECO:0000256" key="9">
    <source>
        <dbReference type="ARBA" id="ARBA00023030"/>
    </source>
</evidence>
<comment type="similarity">
    <text evidence="3">Belongs to the neuregulin family.</text>
</comment>
<keyword evidence="8 14" id="KW-1133">Transmembrane helix</keyword>
<evidence type="ECO:0000256" key="8">
    <source>
        <dbReference type="ARBA" id="ARBA00022989"/>
    </source>
</evidence>
<dbReference type="GO" id="GO:0005615">
    <property type="term" value="C:extracellular space"/>
    <property type="evidence" value="ECO:0007669"/>
    <property type="project" value="TreeGrafter"/>
</dbReference>
<evidence type="ECO:0000259" key="15">
    <source>
        <dbReference type="PROSITE" id="PS50026"/>
    </source>
</evidence>
<dbReference type="OrthoDB" id="9939684at2759"/>
<feature type="domain" description="EGF-like" evidence="15">
    <location>
        <begin position="295"/>
        <end position="339"/>
    </location>
</feature>
<dbReference type="OMA" id="RDCTVNA"/>
<evidence type="ECO:0000256" key="7">
    <source>
        <dbReference type="ARBA" id="ARBA00022692"/>
    </source>
</evidence>
<gene>
    <name evidence="16" type="primary">nrg3b</name>
</gene>
<feature type="disulfide bond" evidence="12">
    <location>
        <begin position="329"/>
        <end position="338"/>
    </location>
</feature>
<sequence>MSERSGASTLAAMTLEEPGAEQASPRAPGPLRCGPCAVWPRQQTWLCAVPLVMGFVGLGLSLMLLKWIVVGSVQDYVPTDLVDPKGSIGQDPIFLSKPSAMPKGPDIPTATTTSAASTTAMVSTTTPLAADGTAPAPRTRSGPPANHSANGSTANGDGNRAPHLHNRVGTRVSGGTVVTSSTTRATRLNAPPGGKEVTPRSTVRKGSSASNGRNGAANSKPGQTSASITTTAPTTTTATVKTTAKVQPTTSQPAAPVKPTSRWNHGRPGKGPATRPHHRFRTSLAPTLPSLSSEVFKPCVEDKDLAFCLNEGECSIIETVAGVHRHCRCKEGYHGLRCDQFVPKTDAILSDPTDELGIEFMESGDTYQRQVLSIFSIASGICLLGVACMALYRRNKRHREKLQAHFSDSRSLRDCSVNASSLMSKSTPRLQYSLQFQKSCSSHGSSAKDGNAAPGASTAAPPILSRALSKGKRFRSSSLSLSPAQQRRENNYFRTPPVPRGKHKISTNLVDGSRASGHVYKHLQEDESTDVESIRRCDSAGGRVGALLSRTSLTHFAARKGWTEVPCTRLDKGTTYLPPSLRTQSVPIIPSLQACDLEAGNVDMSDRNQGGLLKWHPMLAGKASVPIRSSHSPACETVVLASGVMPSGVSPPVTTTATLGSEKNLSFSQTPCSIEITVELGQDLKQKSLSGPMKISGSQSEIQGGGVKTLEAGTTQESEGKSVQYSARVVHTGIGTRGLKAAGQREAQGQCQGQTSLVYGGANGSLATKGPSCRGTGNAYAKPSAS</sequence>
<evidence type="ECO:0000256" key="10">
    <source>
        <dbReference type="ARBA" id="ARBA00023136"/>
    </source>
</evidence>
<dbReference type="InParanoid" id="A0A671WSY6"/>
<evidence type="ECO:0000256" key="14">
    <source>
        <dbReference type="SAM" id="Phobius"/>
    </source>
</evidence>
<keyword evidence="10 14" id="KW-0472">Membrane</keyword>
<feature type="compositionally biased region" description="Polar residues" evidence="13">
    <location>
        <begin position="199"/>
        <end position="222"/>
    </location>
</feature>
<dbReference type="PANTHER" id="PTHR11100">
    <property type="entry name" value="HEREGULIN-NEUREGULIN FAMILY MEMBER"/>
    <property type="match status" value="1"/>
</dbReference>
<keyword evidence="7 14" id="KW-0812">Transmembrane</keyword>
<keyword evidence="11 12" id="KW-1015">Disulfide bond</keyword>
<keyword evidence="5" id="KW-0964">Secreted</keyword>
<evidence type="ECO:0000256" key="11">
    <source>
        <dbReference type="ARBA" id="ARBA00023157"/>
    </source>
</evidence>
<feature type="transmembrane region" description="Helical" evidence="14">
    <location>
        <begin position="371"/>
        <end position="392"/>
    </location>
</feature>
<feature type="compositionally biased region" description="Low complexity" evidence="13">
    <location>
        <begin position="109"/>
        <end position="126"/>
    </location>
</feature>
<keyword evidence="17" id="KW-1185">Reference proteome</keyword>
<dbReference type="PANTHER" id="PTHR11100:SF28">
    <property type="entry name" value="NEUREGULIN 3B"/>
    <property type="match status" value="1"/>
</dbReference>
<proteinExistence type="inferred from homology"/>
<dbReference type="PROSITE" id="PS00022">
    <property type="entry name" value="EGF_1"/>
    <property type="match status" value="1"/>
</dbReference>
<keyword evidence="4" id="KW-1003">Cell membrane</keyword>
<reference evidence="16" key="2">
    <citation type="submission" date="2025-08" db="UniProtKB">
        <authorList>
            <consortium name="Ensembl"/>
        </authorList>
    </citation>
    <scope>IDENTIFICATION</scope>
</reference>
<feature type="compositionally biased region" description="Polar residues" evidence="13">
    <location>
        <begin position="476"/>
        <end position="485"/>
    </location>
</feature>
<dbReference type="Gene3D" id="2.10.25.10">
    <property type="entry name" value="Laminin"/>
    <property type="match status" value="1"/>
</dbReference>